<sequence length="239" mass="27448">MTLIKDKTVAELVSENINTAHVFKKHGIDFCCGGGISISKACEKNQVELDELIDDLDNLKDKGRTYDYKKWDLHFLAQHIENVHHSYVEEAIPILIQYTNKVADVHGGTNPELIQVRDLFAEIANELTQHMKKEELILFPFIAKMERAMKNGDKIDRPHFGTVENPIAMMEDEHEAAGDLLKEIALITNNYTLPEHACNTYRAMFHKLQEFENDLHLHIHLENNILFPKALAMEKSIFS</sequence>
<dbReference type="RefSeq" id="WP_093366933.1">
    <property type="nucleotide sequence ID" value="NZ_FNCW01000005.1"/>
</dbReference>
<dbReference type="InterPro" id="IPR019903">
    <property type="entry name" value="RIC_family"/>
</dbReference>
<keyword evidence="4" id="KW-0408">Iron</keyword>
<dbReference type="Gene3D" id="1.10.3910.10">
    <property type="entry name" value="SP0561-like"/>
    <property type="match status" value="1"/>
</dbReference>
<dbReference type="PANTHER" id="PTHR36438">
    <property type="entry name" value="IRON-SULFUR CLUSTER REPAIR PROTEIN YTFE"/>
    <property type="match status" value="1"/>
</dbReference>
<dbReference type="PANTHER" id="PTHR36438:SF1">
    <property type="entry name" value="IRON-SULFUR CLUSTER REPAIR PROTEIN YTFE"/>
    <property type="match status" value="1"/>
</dbReference>
<gene>
    <name evidence="6" type="ORF">SAMN04488027_1057</name>
</gene>
<name>A0A1G7W5C1_9FLAO</name>
<keyword evidence="7" id="KW-1185">Reference proteome</keyword>
<dbReference type="AlphaFoldDB" id="A0A1G7W5C1"/>
<dbReference type="SUPFAM" id="SSF140683">
    <property type="entry name" value="SP0561-like"/>
    <property type="match status" value="1"/>
</dbReference>
<dbReference type="Proteomes" id="UP000199296">
    <property type="component" value="Unassembled WGS sequence"/>
</dbReference>
<reference evidence="6 7" key="1">
    <citation type="submission" date="2016-10" db="EMBL/GenBank/DDBJ databases">
        <authorList>
            <person name="de Groot N.N."/>
        </authorList>
    </citation>
    <scope>NUCLEOTIDE SEQUENCE [LARGE SCALE GENOMIC DNA]</scope>
    <source>
        <strain evidence="6 7">DSM 19803</strain>
    </source>
</reference>
<dbReference type="OrthoDB" id="9797132at2"/>
<dbReference type="InterPro" id="IPR038062">
    <property type="entry name" value="ScdA-like_N_sf"/>
</dbReference>
<dbReference type="Pfam" id="PF01814">
    <property type="entry name" value="Hemerythrin"/>
    <property type="match status" value="1"/>
</dbReference>
<evidence type="ECO:0000313" key="7">
    <source>
        <dbReference type="Proteomes" id="UP000199296"/>
    </source>
</evidence>
<dbReference type="NCBIfam" id="TIGR03652">
    <property type="entry name" value="FeS_repair_RIC"/>
    <property type="match status" value="1"/>
</dbReference>
<evidence type="ECO:0000313" key="6">
    <source>
        <dbReference type="EMBL" id="SDG67166.1"/>
    </source>
</evidence>
<feature type="domain" description="Hemerythrin-like" evidence="5">
    <location>
        <begin position="83"/>
        <end position="230"/>
    </location>
</feature>
<dbReference type="EMBL" id="FNCW01000005">
    <property type="protein sequence ID" value="SDG67166.1"/>
    <property type="molecule type" value="Genomic_DNA"/>
</dbReference>
<dbReference type="Pfam" id="PF04405">
    <property type="entry name" value="ScdA_N"/>
    <property type="match status" value="1"/>
</dbReference>
<proteinExistence type="predicted"/>
<dbReference type="STRING" id="470826.SAMN04488027_1057"/>
<keyword evidence="2" id="KW-0963">Cytoplasm</keyword>
<organism evidence="6 7">
    <name type="scientific">Psychroflexus sediminis</name>
    <dbReference type="NCBI Taxonomy" id="470826"/>
    <lineage>
        <taxon>Bacteria</taxon>
        <taxon>Pseudomonadati</taxon>
        <taxon>Bacteroidota</taxon>
        <taxon>Flavobacteriia</taxon>
        <taxon>Flavobacteriales</taxon>
        <taxon>Flavobacteriaceae</taxon>
        <taxon>Psychroflexus</taxon>
    </lineage>
</organism>
<keyword evidence="3" id="KW-0479">Metal-binding</keyword>
<dbReference type="GO" id="GO:0046872">
    <property type="term" value="F:metal ion binding"/>
    <property type="evidence" value="ECO:0007669"/>
    <property type="project" value="UniProtKB-KW"/>
</dbReference>
<dbReference type="GO" id="GO:0005737">
    <property type="term" value="C:cytoplasm"/>
    <property type="evidence" value="ECO:0007669"/>
    <property type="project" value="UniProtKB-SubCell"/>
</dbReference>
<evidence type="ECO:0000256" key="2">
    <source>
        <dbReference type="ARBA" id="ARBA00022490"/>
    </source>
</evidence>
<dbReference type="InterPro" id="IPR012312">
    <property type="entry name" value="Hemerythrin-like"/>
</dbReference>
<accession>A0A1G7W5C1</accession>
<evidence type="ECO:0000256" key="1">
    <source>
        <dbReference type="ARBA" id="ARBA00004496"/>
    </source>
</evidence>
<protein>
    <submittedName>
        <fullName evidence="6">Regulator of cell morphogenesis and NO signaling</fullName>
    </submittedName>
</protein>
<evidence type="ECO:0000256" key="4">
    <source>
        <dbReference type="ARBA" id="ARBA00023004"/>
    </source>
</evidence>
<evidence type="ECO:0000256" key="3">
    <source>
        <dbReference type="ARBA" id="ARBA00022723"/>
    </source>
</evidence>
<dbReference type="Gene3D" id="1.20.120.520">
    <property type="entry name" value="nmb1532 protein domain like"/>
    <property type="match status" value="1"/>
</dbReference>
<comment type="subcellular location">
    <subcellularLocation>
        <location evidence="1">Cytoplasm</location>
    </subcellularLocation>
</comment>
<evidence type="ECO:0000259" key="5">
    <source>
        <dbReference type="Pfam" id="PF01814"/>
    </source>
</evidence>